<feature type="transmembrane region" description="Helical" evidence="2">
    <location>
        <begin position="33"/>
        <end position="56"/>
    </location>
</feature>
<evidence type="ECO:0000256" key="2">
    <source>
        <dbReference type="SAM" id="Phobius"/>
    </source>
</evidence>
<dbReference type="AlphaFoldDB" id="A0A3N2PRM7"/>
<reference evidence="3 4" key="1">
    <citation type="journal article" date="2018" name="Mol. Ecol.">
        <title>The obligate alkalophilic soda-lake fungus Sodiomyces alkalinus has shifted to a protein diet.</title>
        <authorList>
            <person name="Grum-Grzhimaylo A.A."/>
            <person name="Falkoski D.L."/>
            <person name="van den Heuvel J."/>
            <person name="Valero-Jimenez C.A."/>
            <person name="Min B."/>
            <person name="Choi I.G."/>
            <person name="Lipzen A."/>
            <person name="Daum C.G."/>
            <person name="Aanen D.K."/>
            <person name="Tsang A."/>
            <person name="Henrissat B."/>
            <person name="Bilanenko E.N."/>
            <person name="de Vries R.P."/>
            <person name="van Kan J.A.L."/>
            <person name="Grigoriev I.V."/>
            <person name="Debets A.J.M."/>
        </authorList>
    </citation>
    <scope>NUCLEOTIDE SEQUENCE [LARGE SCALE GENOMIC DNA]</scope>
    <source>
        <strain evidence="3 4">F11</strain>
    </source>
</reference>
<name>A0A3N2PRM7_SODAK</name>
<organism evidence="3 4">
    <name type="scientific">Sodiomyces alkalinus (strain CBS 110278 / VKM F-3762 / F11)</name>
    <name type="common">Alkaliphilic filamentous fungus</name>
    <dbReference type="NCBI Taxonomy" id="1314773"/>
    <lineage>
        <taxon>Eukaryota</taxon>
        <taxon>Fungi</taxon>
        <taxon>Dikarya</taxon>
        <taxon>Ascomycota</taxon>
        <taxon>Pezizomycotina</taxon>
        <taxon>Sordariomycetes</taxon>
        <taxon>Hypocreomycetidae</taxon>
        <taxon>Glomerellales</taxon>
        <taxon>Plectosphaerellaceae</taxon>
        <taxon>Sodiomyces</taxon>
    </lineage>
</organism>
<feature type="compositionally biased region" description="Acidic residues" evidence="1">
    <location>
        <begin position="70"/>
        <end position="81"/>
    </location>
</feature>
<feature type="compositionally biased region" description="Basic and acidic residues" evidence="1">
    <location>
        <begin position="93"/>
        <end position="103"/>
    </location>
</feature>
<dbReference type="Proteomes" id="UP000272025">
    <property type="component" value="Unassembled WGS sequence"/>
</dbReference>
<evidence type="ECO:0000256" key="1">
    <source>
        <dbReference type="SAM" id="MobiDB-lite"/>
    </source>
</evidence>
<dbReference type="RefSeq" id="XP_028464978.1">
    <property type="nucleotide sequence ID" value="XM_028609931.1"/>
</dbReference>
<evidence type="ECO:0000313" key="3">
    <source>
        <dbReference type="EMBL" id="ROT37172.1"/>
    </source>
</evidence>
<sequence length="165" mass="18467">MVDLISFAGRLFTRDDGNCGPSPCEKPVPTTRIILIVSLTLGGAVVLGTLFVLFLFHRRRQRRDKREDAIADLDLGDDIIEDYPPVQKPRPSRQREQQEEQQRRQQQYEYGSETPNPFGESSRWENTPNHGKSPVMPGQGRSPLLPSHSDEWSGAGSSNKPGGDP</sequence>
<keyword evidence="4" id="KW-1185">Reference proteome</keyword>
<keyword evidence="2" id="KW-0812">Transmembrane</keyword>
<dbReference type="GeneID" id="39578409"/>
<evidence type="ECO:0000313" key="4">
    <source>
        <dbReference type="Proteomes" id="UP000272025"/>
    </source>
</evidence>
<dbReference type="EMBL" id="ML119057">
    <property type="protein sequence ID" value="ROT37172.1"/>
    <property type="molecule type" value="Genomic_DNA"/>
</dbReference>
<protein>
    <submittedName>
        <fullName evidence="3">Uncharacterized protein</fullName>
    </submittedName>
</protein>
<accession>A0A3N2PRM7</accession>
<gene>
    <name evidence="3" type="ORF">SODALDRAFT_324821</name>
</gene>
<proteinExistence type="predicted"/>
<keyword evidence="2" id="KW-1133">Transmembrane helix</keyword>
<feature type="compositionally biased region" description="Polar residues" evidence="1">
    <location>
        <begin position="155"/>
        <end position="165"/>
    </location>
</feature>
<feature type="region of interest" description="Disordered" evidence="1">
    <location>
        <begin position="63"/>
        <end position="165"/>
    </location>
</feature>
<keyword evidence="2" id="KW-0472">Membrane</keyword>